<dbReference type="STRING" id="112498.A0A2D3UXH5"/>
<dbReference type="OrthoDB" id="2103031at2759"/>
<protein>
    <recommendedName>
        <fullName evidence="4">Autophagy protein</fullName>
    </recommendedName>
</protein>
<dbReference type="GeneID" id="35598040"/>
<accession>A0A2D3UXH5</accession>
<evidence type="ECO:0008006" key="4">
    <source>
        <dbReference type="Google" id="ProtNLM"/>
    </source>
</evidence>
<feature type="region of interest" description="Disordered" evidence="1">
    <location>
        <begin position="1"/>
        <end position="95"/>
    </location>
</feature>
<gene>
    <name evidence="2" type="ORF">RCC_02829</name>
</gene>
<name>A0A2D3UXH5_9PEZI</name>
<sequence length="349" mass="40170">MGWLWGTSSDGDDPKSKLDPALREFLDSERPRKDEDRQRHDNLPSGSVQRPPPSEDGAPTTYRSQLGLDVPGIDQQNQNSRSTTDRPAVPPESLFQDGRYAHLWQNYRPQTEVEAAGRSDQDRLSEVIEAYNDRKAAIGRAAIENCVDYQIAEKECFSSGDWGRLMKMCKEENKAFNRCYTMQSRFLKALGYLALQRSAEEEERIQMHADTLYHEMLARERMQEEAKKEGLEPPVLPPLIQAERTTKALGQDSAWARARQRALESGASPNLSAHTPVKQEQIRKRIQGMTKAEQELELQLIAAENRAQMEYAQQIEERLEEDRKHRADRRERGKETFGDSIKRLWGWDK</sequence>
<dbReference type="RefSeq" id="XP_023623890.1">
    <property type="nucleotide sequence ID" value="XM_023768122.1"/>
</dbReference>
<organism evidence="2 3">
    <name type="scientific">Ramularia collo-cygni</name>
    <dbReference type="NCBI Taxonomy" id="112498"/>
    <lineage>
        <taxon>Eukaryota</taxon>
        <taxon>Fungi</taxon>
        <taxon>Dikarya</taxon>
        <taxon>Ascomycota</taxon>
        <taxon>Pezizomycotina</taxon>
        <taxon>Dothideomycetes</taxon>
        <taxon>Dothideomycetidae</taxon>
        <taxon>Mycosphaerellales</taxon>
        <taxon>Mycosphaerellaceae</taxon>
        <taxon>Ramularia</taxon>
    </lineage>
</organism>
<proteinExistence type="predicted"/>
<evidence type="ECO:0000313" key="3">
    <source>
        <dbReference type="Proteomes" id="UP000225277"/>
    </source>
</evidence>
<dbReference type="Proteomes" id="UP000225277">
    <property type="component" value="Unassembled WGS sequence"/>
</dbReference>
<keyword evidence="3" id="KW-1185">Reference proteome</keyword>
<evidence type="ECO:0000313" key="2">
    <source>
        <dbReference type="EMBL" id="CZT16997.1"/>
    </source>
</evidence>
<dbReference type="AlphaFoldDB" id="A0A2D3UXH5"/>
<reference evidence="2 3" key="1">
    <citation type="submission" date="2016-03" db="EMBL/GenBank/DDBJ databases">
        <authorList>
            <person name="Ploux O."/>
        </authorList>
    </citation>
    <scope>NUCLEOTIDE SEQUENCE [LARGE SCALE GENOMIC DNA]</scope>
    <source>
        <strain evidence="2 3">URUG2</strain>
    </source>
</reference>
<dbReference type="EMBL" id="FJUY01000003">
    <property type="protein sequence ID" value="CZT16997.1"/>
    <property type="molecule type" value="Genomic_DNA"/>
</dbReference>
<evidence type="ECO:0000256" key="1">
    <source>
        <dbReference type="SAM" id="MobiDB-lite"/>
    </source>
</evidence>
<feature type="compositionally biased region" description="Basic and acidic residues" evidence="1">
    <location>
        <begin position="12"/>
        <end position="42"/>
    </location>
</feature>